<feature type="region of interest" description="Disordered" evidence="1">
    <location>
        <begin position="109"/>
        <end position="171"/>
    </location>
</feature>
<evidence type="ECO:0000313" key="2">
    <source>
        <dbReference type="EMBL" id="RMZ18145.1"/>
    </source>
</evidence>
<evidence type="ECO:0000256" key="1">
    <source>
        <dbReference type="SAM" id="MobiDB-lite"/>
    </source>
</evidence>
<feature type="compositionally biased region" description="Acidic residues" evidence="1">
    <location>
        <begin position="503"/>
        <end position="530"/>
    </location>
</feature>
<feature type="compositionally biased region" description="Basic and acidic residues" evidence="1">
    <location>
        <begin position="728"/>
        <end position="742"/>
    </location>
</feature>
<feature type="compositionally biased region" description="Low complexity" evidence="1">
    <location>
        <begin position="343"/>
        <end position="366"/>
    </location>
</feature>
<dbReference type="VEuPathDB" id="FungiDB:BTJ68_03012"/>
<dbReference type="Proteomes" id="UP000281468">
    <property type="component" value="Unassembled WGS sequence"/>
</dbReference>
<gene>
    <name evidence="2" type="ORF">D0862_00565</name>
</gene>
<feature type="compositionally biased region" description="Basic residues" evidence="1">
    <location>
        <begin position="749"/>
        <end position="758"/>
    </location>
</feature>
<dbReference type="EMBL" id="QWIQ01000007">
    <property type="protein sequence ID" value="RMZ18145.1"/>
    <property type="molecule type" value="Genomic_DNA"/>
</dbReference>
<feature type="region of interest" description="Disordered" evidence="1">
    <location>
        <begin position="487"/>
        <end position="772"/>
    </location>
</feature>
<protein>
    <submittedName>
        <fullName evidence="2">Uncharacterized protein</fullName>
    </submittedName>
</protein>
<feature type="compositionally biased region" description="Polar residues" evidence="1">
    <location>
        <begin position="127"/>
        <end position="137"/>
    </location>
</feature>
<sequence length="825" mass="90981">MALVDRSKVASLYTRILLHDLPVHNPTLPPLNADITNTILSFLGLDVSSLNKLRHLPSSLTCANGLPAMNDNHPAETPPPDGKCPLMTLPTELRRAIFADSLPKRDIAIPARCEDDDHGTRKRSSSKENNLPSAGNRSHSPASSITSSSSSSSSSPSSSASPSATPAKRANRTADLMTLNRRLCAEITEVLYTEREFVVHVHEGFHSGGIEFLNSGRQPLQFYCLPSSDDDGVGDDGCGGARGPGGRGMMKDPRFGGRFHSGAMFGLDRVKKVRVEILPPPASGKEEEVNGRMVSMNTYFMVLALVRLLERAEGSGRDNRITRLRISFADRCRRRRRGRNEDNSNPTTTSSSSNPAPSAPESSWWWDPHRARPRETTFHGTSNLQLILLPFSLLRAHHVEILLPPSCATPFASDPATRCFLRRLEGKITGPSSSGTTTRTTTTTGLDDLLDDGKVVRNLEAARFAYEAFVFRIKFGGKGEEVALLGEGDWEEEMGQEGVAGEWEGEEEEEEEEVVAGEKEEEKEDGEVSEGDWPTQKQRGKKTKKEKKKERKEQKKNKKAKNSKGKRWVGAGDGDDEEDDGEEMQWALQQSLEQAAGEEEKKLKQAISESLRYDKEQSPEPARVDDRDKRHHRGASEDWKDIKSGDDEYDMGLSEDMDEFNFDDSEVGEALSEDTEEDDPQDGESCKGKQNTEETASGPNEHDTAGLSEDNATANPDDDDDDDDDDEGYWHGHYETTEERRTKAGGSRAGRKQKKNSRPHLPLTEPSSITAPMGMDIWQVAGRTSINSSTTFPEGNGVASGTSDSPGVFFRVGLGFESERRGREK</sequence>
<comment type="caution">
    <text evidence="2">The sequence shown here is derived from an EMBL/GenBank/DDBJ whole genome shotgun (WGS) entry which is preliminary data.</text>
</comment>
<accession>A0A3M7HYD8</accession>
<feature type="compositionally biased region" description="Acidic residues" evidence="1">
    <location>
        <begin position="573"/>
        <end position="583"/>
    </location>
</feature>
<reference evidence="2 3" key="1">
    <citation type="journal article" date="2018" name="BMC Genomics">
        <title>Genomic evidence for intraspecific hybridization in a clonal and extremely halotolerant yeast.</title>
        <authorList>
            <person name="Gostincar C."/>
            <person name="Stajich J.E."/>
            <person name="Zupancic J."/>
            <person name="Zalar P."/>
            <person name="Gunde-Cimerman N."/>
        </authorList>
    </citation>
    <scope>NUCLEOTIDE SEQUENCE [LARGE SCALE GENOMIC DNA]</scope>
    <source>
        <strain evidence="2 3">EXF-171</strain>
    </source>
</reference>
<feature type="region of interest" description="Disordered" evidence="1">
    <location>
        <begin position="335"/>
        <end position="367"/>
    </location>
</feature>
<feature type="compositionally biased region" description="Low complexity" evidence="1">
    <location>
        <begin position="138"/>
        <end position="167"/>
    </location>
</feature>
<dbReference type="GO" id="GO:0016973">
    <property type="term" value="P:poly(A)+ mRNA export from nucleus"/>
    <property type="evidence" value="ECO:0007669"/>
    <property type="project" value="TreeGrafter"/>
</dbReference>
<dbReference type="InterPro" id="IPR051037">
    <property type="entry name" value="RNAPII_TF_IWS1"/>
</dbReference>
<feature type="region of interest" description="Disordered" evidence="1">
    <location>
        <begin position="786"/>
        <end position="809"/>
    </location>
</feature>
<proteinExistence type="predicted"/>
<name>A0A3M7HYD8_HORWE</name>
<evidence type="ECO:0000313" key="3">
    <source>
        <dbReference type="Proteomes" id="UP000281468"/>
    </source>
</evidence>
<feature type="compositionally biased region" description="Basic residues" evidence="1">
    <location>
        <begin position="538"/>
        <end position="567"/>
    </location>
</feature>
<organism evidence="2 3">
    <name type="scientific">Hortaea werneckii</name>
    <name type="common">Black yeast</name>
    <name type="synonym">Cladosporium werneckii</name>
    <dbReference type="NCBI Taxonomy" id="91943"/>
    <lineage>
        <taxon>Eukaryota</taxon>
        <taxon>Fungi</taxon>
        <taxon>Dikarya</taxon>
        <taxon>Ascomycota</taxon>
        <taxon>Pezizomycotina</taxon>
        <taxon>Dothideomycetes</taxon>
        <taxon>Dothideomycetidae</taxon>
        <taxon>Mycosphaerellales</taxon>
        <taxon>Teratosphaeriaceae</taxon>
        <taxon>Hortaea</taxon>
    </lineage>
</organism>
<feature type="compositionally biased region" description="Basic and acidic residues" evidence="1">
    <location>
        <begin position="611"/>
        <end position="646"/>
    </location>
</feature>
<dbReference type="AlphaFoldDB" id="A0A3M7HYD8"/>
<feature type="compositionally biased region" description="Acidic residues" evidence="1">
    <location>
        <begin position="647"/>
        <end position="682"/>
    </location>
</feature>
<feature type="compositionally biased region" description="Polar residues" evidence="1">
    <location>
        <begin position="786"/>
        <end position="805"/>
    </location>
</feature>
<dbReference type="PANTHER" id="PTHR46010:SF1">
    <property type="entry name" value="PROTEIN IWS1 HOMOLOG"/>
    <property type="match status" value="1"/>
</dbReference>
<feature type="compositionally biased region" description="Acidic residues" evidence="1">
    <location>
        <begin position="716"/>
        <end position="727"/>
    </location>
</feature>
<dbReference type="GO" id="GO:0005634">
    <property type="term" value="C:nucleus"/>
    <property type="evidence" value="ECO:0007669"/>
    <property type="project" value="TreeGrafter"/>
</dbReference>
<feature type="compositionally biased region" description="Basic and acidic residues" evidence="1">
    <location>
        <begin position="109"/>
        <end position="119"/>
    </location>
</feature>
<dbReference type="PANTHER" id="PTHR46010">
    <property type="entry name" value="PROTEIN IWS1 HOMOLOG"/>
    <property type="match status" value="1"/>
</dbReference>